<reference evidence="2 3" key="1">
    <citation type="submission" date="2015-01" db="EMBL/GenBank/DDBJ databases">
        <title>Jeotgalibacillus campisalis genome sequencing.</title>
        <authorList>
            <person name="Goh K.M."/>
            <person name="Chan K.-G."/>
            <person name="Yaakop A.S."/>
            <person name="Ee R."/>
            <person name="Gan H.M."/>
            <person name="Chan C.S."/>
        </authorList>
    </citation>
    <scope>NUCLEOTIDE SEQUENCE [LARGE SCALE GENOMIC DNA]</scope>
    <source>
        <strain evidence="2 3">SF-57</strain>
    </source>
</reference>
<proteinExistence type="predicted"/>
<dbReference type="PANTHER" id="PTHR34219">
    <property type="entry name" value="IRON-REGULATED INNER MEMBRANE PROTEIN-RELATED"/>
    <property type="match status" value="1"/>
</dbReference>
<protein>
    <recommendedName>
        <fullName evidence="4">Iron-regulated membrane protein</fullName>
    </recommendedName>
</protein>
<evidence type="ECO:0000256" key="1">
    <source>
        <dbReference type="SAM" id="Phobius"/>
    </source>
</evidence>
<gene>
    <name evidence="2" type="ORF">KR50_08890</name>
</gene>
<dbReference type="Pfam" id="PF03929">
    <property type="entry name" value="PepSY_TM"/>
    <property type="match status" value="1"/>
</dbReference>
<accession>A0A0C2W4R9</accession>
<keyword evidence="1" id="KW-1133">Transmembrane helix</keyword>
<name>A0A0C2W4R9_9BACL</name>
<dbReference type="PATRIC" id="fig|220754.4.peg.909"/>
<dbReference type="RefSeq" id="WP_041055314.1">
    <property type="nucleotide sequence ID" value="NZ_JXRR01000008.1"/>
</dbReference>
<keyword evidence="3" id="KW-1185">Reference proteome</keyword>
<feature type="transmembrane region" description="Helical" evidence="1">
    <location>
        <begin position="420"/>
        <end position="450"/>
    </location>
</feature>
<evidence type="ECO:0000313" key="3">
    <source>
        <dbReference type="Proteomes" id="UP000031972"/>
    </source>
</evidence>
<evidence type="ECO:0008006" key="4">
    <source>
        <dbReference type="Google" id="ProtNLM"/>
    </source>
</evidence>
<feature type="transmembrane region" description="Helical" evidence="1">
    <location>
        <begin position="28"/>
        <end position="52"/>
    </location>
</feature>
<feature type="transmembrane region" description="Helical" evidence="1">
    <location>
        <begin position="210"/>
        <end position="230"/>
    </location>
</feature>
<dbReference type="Proteomes" id="UP000031972">
    <property type="component" value="Unassembled WGS sequence"/>
</dbReference>
<organism evidence="2 3">
    <name type="scientific">Jeotgalibacillus campisalis</name>
    <dbReference type="NCBI Taxonomy" id="220754"/>
    <lineage>
        <taxon>Bacteria</taxon>
        <taxon>Bacillati</taxon>
        <taxon>Bacillota</taxon>
        <taxon>Bacilli</taxon>
        <taxon>Bacillales</taxon>
        <taxon>Caryophanaceae</taxon>
        <taxon>Jeotgalibacillus</taxon>
    </lineage>
</organism>
<dbReference type="EMBL" id="JXRR01000008">
    <property type="protein sequence ID" value="KIL51008.1"/>
    <property type="molecule type" value="Genomic_DNA"/>
</dbReference>
<dbReference type="OrthoDB" id="111691at2"/>
<keyword evidence="1" id="KW-0812">Transmembrane</keyword>
<feature type="transmembrane region" description="Helical" evidence="1">
    <location>
        <begin position="159"/>
        <end position="179"/>
    </location>
</feature>
<feature type="transmembrane region" description="Helical" evidence="1">
    <location>
        <begin position="378"/>
        <end position="399"/>
    </location>
</feature>
<evidence type="ECO:0000313" key="2">
    <source>
        <dbReference type="EMBL" id="KIL51008.1"/>
    </source>
</evidence>
<dbReference type="InterPro" id="IPR005625">
    <property type="entry name" value="PepSY-ass_TM"/>
</dbReference>
<comment type="caution">
    <text evidence="2">The sequence shown here is derived from an EMBL/GenBank/DDBJ whole genome shotgun (WGS) entry which is preliminary data.</text>
</comment>
<keyword evidence="1" id="KW-0472">Membrane</keyword>
<sequence length="465" mass="51173">MNELKQEYTATPSPKKSKASWYQAVWRWHFYAGLFAAPFLLILAFSGGVYLFKPQIEGMLYQEQFEVNEMGSQVLAPASITAAVQESYPDAAISTYKVYEEADRTVEVGVMDGGIAKSVYVNPYNGDVQGELITSEKFTELFKKLHSELIVGGTFANRLVELAACWTILLLLTGLYLWWPRKLKSIWGVVLPRFNARGRTFWRDLHAVPAFWFSIMIVILIATGLPWSGIMGEQINKLATSTNSGYPAFAHSFGEKPASPVRAEEVAEDVPWASQNDVVPVSAVGGYQTISIDDASMIASMENVAKPYTISMPMGEEGVYTIATSHSVPWDNATLHLDQYSGGILSDVRFADYGLMAQGITAGIALHEGRLFGWLNQALGLVTCLAIIGIVISSFVMWRKRKPDGLGAPKKPISKKASRTIFILMIAGGILMPLVGVSIIAVLLVDFFIVKKIPAVNRWFHGKTA</sequence>
<dbReference type="PANTHER" id="PTHR34219:SF1">
    <property type="entry name" value="PEPSY DOMAIN-CONTAINING PROTEIN"/>
    <property type="match status" value="1"/>
</dbReference>
<dbReference type="AlphaFoldDB" id="A0A0C2W4R9"/>